<dbReference type="SMART" id="SM00327">
    <property type="entry name" value="VWA"/>
    <property type="match status" value="1"/>
</dbReference>
<dbReference type="PANTHER" id="PTHR46785:SF1">
    <property type="entry name" value="VON WILLEBRAND FACTOR A DOMAIN-CONTAINING PROTEIN 3B"/>
    <property type="match status" value="1"/>
</dbReference>
<feature type="region of interest" description="Disordered" evidence="1">
    <location>
        <begin position="1201"/>
        <end position="1286"/>
    </location>
</feature>
<dbReference type="InterPro" id="IPR032770">
    <property type="entry name" value="DUF4537"/>
</dbReference>
<evidence type="ECO:0000313" key="4">
    <source>
        <dbReference type="RefSeq" id="XP_015266678.1"/>
    </source>
</evidence>
<feature type="compositionally biased region" description="Basic residues" evidence="1">
    <location>
        <begin position="1208"/>
        <end position="1219"/>
    </location>
</feature>
<dbReference type="Pfam" id="PF15057">
    <property type="entry name" value="DUF4537"/>
    <property type="match status" value="1"/>
</dbReference>
<feature type="compositionally biased region" description="Basic and acidic residues" evidence="1">
    <location>
        <begin position="827"/>
        <end position="847"/>
    </location>
</feature>
<dbReference type="PROSITE" id="PS50234">
    <property type="entry name" value="VWFA"/>
    <property type="match status" value="1"/>
</dbReference>
<accession>A0ABM1JYZ1</accession>
<dbReference type="CDD" id="cd00198">
    <property type="entry name" value="vWFA"/>
    <property type="match status" value="1"/>
</dbReference>
<evidence type="ECO:0000256" key="1">
    <source>
        <dbReference type="SAM" id="MobiDB-lite"/>
    </source>
</evidence>
<name>A0ABM1JYZ1_GEKJA</name>
<dbReference type="GeneID" id="107110412"/>
<dbReference type="InterPro" id="IPR002035">
    <property type="entry name" value="VWF_A"/>
</dbReference>
<dbReference type="Proteomes" id="UP000694871">
    <property type="component" value="Unplaced"/>
</dbReference>
<feature type="domain" description="VWFA" evidence="2">
    <location>
        <begin position="530"/>
        <end position="706"/>
    </location>
</feature>
<reference evidence="4" key="1">
    <citation type="submission" date="2025-08" db="UniProtKB">
        <authorList>
            <consortium name="RefSeq"/>
        </authorList>
    </citation>
    <scope>IDENTIFICATION</scope>
</reference>
<protein>
    <submittedName>
        <fullName evidence="4">von Willebrand factor A domain-containing protein 3B</fullName>
    </submittedName>
</protein>
<dbReference type="PANTHER" id="PTHR46785">
    <property type="entry name" value="VON WILLEBRAND FACTOR A DOMAIN-CONTAINING PROTEIN 3B"/>
    <property type="match status" value="1"/>
</dbReference>
<proteinExistence type="predicted"/>
<dbReference type="Pfam" id="PF13768">
    <property type="entry name" value="VWA_3"/>
    <property type="match status" value="2"/>
</dbReference>
<sequence length="1286" mass="146858">MTGNVGKRIAWNEQVNFDGKHKSPPEQYESLVAYKKDSEEKVWRENGVHWDVDVQPLISSTKWLQLHGLKRNKLSFSQILSQIGFQHREDYVSILGKLVASRYSNRLYPQYTKAEDGKRYNLTASKDLLIHFVDCLTVAIELYKQRMEWLTTESRQIFGVIQEQSIAVVLDFGVSSRAEFNLSCEALRMVLTQQITQKAKFNLIRATEDLVKWQEKAVPVTECSLKAAVEWLFALDHLPAVCHSGPIEAVLEAACDDTIEAVYYFVVGDLPERMKHLFLQKTLRSPRPIHTVSFNAREEETITFLKELSHQTSGRFHAFAERTDCVAMTETPVGWTEDDTSLPAQNSRKLKGKLPLGAGVREDVFLIWKELEEARNTQLQVQRILAGCEESESPKVIKTDYSACDVQDTASSKWWLQKNGLKAQNLMMTKAFGSYTFRHADGVVDIKTKPEDEYLQTDAETNKKTIHAKYCDKFIHMYLGDGTIAHVHLDAEKYLQYEDRMRNALSQMESRLQELLKGSRALFGDVVEDHIYILIDTSHSMKNKLPLVKEKIFQLIREQLQNKTQFNLVKFDAEAIAWKEKLADINEHNLEDALLWVKGLQVGSSTNTLKALQIAFNDSKTQAIYLLTDGRPDQPPQTILAQLELQRKIPIHTISFNCDDTGANKFLHQLANETGGRFHYYHICLMDSDAPKPFESEDIYLLKKEIEQGEKELKKIKAFYSTDDILMDWINGAKSREHKHRRQAFTASTVSTPVERLNPPSPDRPYCASEEPASASPQPGTDGRQARSESPARKKKALYAEQTKSSMLRTLRYATKPIERSPNGRPSPERKELKTHTPEQRKDRDPLDNPSVQWLKTHGLVARRLTIMDALAPTAVPRTAKYIPILDKHVVSKVFDDVFPFAHVSNDMKCVTLINPQAVDLEAYKKKLLEAIKTYERRLDLIVWRALSQEERDKYGQDHPVSYLENKESLLQALEKLNWPITYEDVKLLEDEILTGLTYIEQASELQAASKEEAQKICPFHLCPSKEEKKRQKGKTFDTLRGRKVVARSESTGFYYPGTVLRSITSSYALIGFTNGETEIVPMKFIMPVGGAMPCPPLQVGDYVFARIRKQSGEEYYVPGIVIATPNKADVEDKLYTVLKYNNRKEHCVRNGLIKISCRRYTCSCCYINMTQMMDQLVPNVKVVKHFHRGRPAEEKEMTIAVGGDWSKKKKARKGRPKSKKEPCKEWASSDSDEKMFTPRRTAKRRAKSASPPPPVKEGSEGTISKLEKEFSEVLISDASETEELH</sequence>
<organism evidence="3 4">
    <name type="scientific">Gekko japonicus</name>
    <name type="common">Schlegel's Japanese gecko</name>
    <dbReference type="NCBI Taxonomy" id="146911"/>
    <lineage>
        <taxon>Eukaryota</taxon>
        <taxon>Metazoa</taxon>
        <taxon>Chordata</taxon>
        <taxon>Craniata</taxon>
        <taxon>Vertebrata</taxon>
        <taxon>Euteleostomi</taxon>
        <taxon>Lepidosauria</taxon>
        <taxon>Squamata</taxon>
        <taxon>Bifurcata</taxon>
        <taxon>Gekkota</taxon>
        <taxon>Gekkonidae</taxon>
        <taxon>Gekkoninae</taxon>
        <taxon>Gekko</taxon>
    </lineage>
</organism>
<gene>
    <name evidence="4" type="primary">VWA3B</name>
</gene>
<dbReference type="InterPro" id="IPR036465">
    <property type="entry name" value="vWFA_dom_sf"/>
</dbReference>
<keyword evidence="3" id="KW-1185">Reference proteome</keyword>
<dbReference type="RefSeq" id="XP_015266678.1">
    <property type="nucleotide sequence ID" value="XM_015411192.1"/>
</dbReference>
<dbReference type="Gene3D" id="3.40.50.410">
    <property type="entry name" value="von Willebrand factor, type A domain"/>
    <property type="match status" value="1"/>
</dbReference>
<feature type="region of interest" description="Disordered" evidence="1">
    <location>
        <begin position="736"/>
        <end position="851"/>
    </location>
</feature>
<evidence type="ECO:0000313" key="3">
    <source>
        <dbReference type="Proteomes" id="UP000694871"/>
    </source>
</evidence>
<dbReference type="SUPFAM" id="SSF53300">
    <property type="entry name" value="vWA-like"/>
    <property type="match status" value="1"/>
</dbReference>
<evidence type="ECO:0000259" key="2">
    <source>
        <dbReference type="PROSITE" id="PS50234"/>
    </source>
</evidence>